<protein>
    <submittedName>
        <fullName evidence="2">DUF1080 domain-containing protein</fullName>
    </submittedName>
</protein>
<organism evidence="2 3">
    <name type="scientific">Negadavirga shengliensis</name>
    <dbReference type="NCBI Taxonomy" id="1389218"/>
    <lineage>
        <taxon>Bacteria</taxon>
        <taxon>Pseudomonadati</taxon>
        <taxon>Bacteroidota</taxon>
        <taxon>Cytophagia</taxon>
        <taxon>Cytophagales</taxon>
        <taxon>Cyclobacteriaceae</taxon>
        <taxon>Negadavirga</taxon>
    </lineage>
</organism>
<name>A0ABV9T3I5_9BACT</name>
<evidence type="ECO:0000313" key="3">
    <source>
        <dbReference type="Proteomes" id="UP001595818"/>
    </source>
</evidence>
<dbReference type="Pfam" id="PF06439">
    <property type="entry name" value="3keto-disac_hyd"/>
    <property type="match status" value="1"/>
</dbReference>
<dbReference type="Proteomes" id="UP001595818">
    <property type="component" value="Unassembled WGS sequence"/>
</dbReference>
<dbReference type="RefSeq" id="WP_377065588.1">
    <property type="nucleotide sequence ID" value="NZ_JBHSJJ010000008.1"/>
</dbReference>
<dbReference type="InterPro" id="IPR010496">
    <property type="entry name" value="AL/BT2_dom"/>
</dbReference>
<keyword evidence="3" id="KW-1185">Reference proteome</keyword>
<dbReference type="Gene3D" id="2.60.120.560">
    <property type="entry name" value="Exo-inulinase, domain 1"/>
    <property type="match status" value="1"/>
</dbReference>
<accession>A0ABV9T3I5</accession>
<evidence type="ECO:0000313" key="2">
    <source>
        <dbReference type="EMBL" id="MFC4873008.1"/>
    </source>
</evidence>
<comment type="caution">
    <text evidence="2">The sequence shown here is derived from an EMBL/GenBank/DDBJ whole genome shotgun (WGS) entry which is preliminary data.</text>
</comment>
<sequence length="259" mass="28604">MFLKSIILNLLVLWFFLAPFADVCAQIGVGAKAPKGAEMLFDGSKKMLHRKWTYWEGPRLAASLPIKWEIVNDPVDKGSAVIANDPAAADGKYGAADIVTKQQFTDFRLHVEFLIQNEGGNSGVYLQNRYEIQILDGDSTAHGMAAIINEKAAPYHPYNGLGAWNAYDIQFRAARFNEAGKLSEKAMVTIYFNGEKIHENESIQQVWGGANSGMDGGNDGGKGITDRPGGIKLQAEGHDVLFRNIWIQRLKLDEPDTDF</sequence>
<feature type="domain" description="3-keto-alpha-glucoside-1,2-lyase/3-keto-2-hydroxy-glucal hydratase" evidence="1">
    <location>
        <begin position="38"/>
        <end position="248"/>
    </location>
</feature>
<gene>
    <name evidence="2" type="ORF">ACFPFU_15020</name>
</gene>
<proteinExistence type="predicted"/>
<evidence type="ECO:0000259" key="1">
    <source>
        <dbReference type="Pfam" id="PF06439"/>
    </source>
</evidence>
<reference evidence="3" key="1">
    <citation type="journal article" date="2019" name="Int. J. Syst. Evol. Microbiol.">
        <title>The Global Catalogue of Microorganisms (GCM) 10K type strain sequencing project: providing services to taxonomists for standard genome sequencing and annotation.</title>
        <authorList>
            <consortium name="The Broad Institute Genomics Platform"/>
            <consortium name="The Broad Institute Genome Sequencing Center for Infectious Disease"/>
            <person name="Wu L."/>
            <person name="Ma J."/>
        </authorList>
    </citation>
    <scope>NUCLEOTIDE SEQUENCE [LARGE SCALE GENOMIC DNA]</scope>
    <source>
        <strain evidence="3">CGMCC 4.7466</strain>
    </source>
</reference>
<dbReference type="EMBL" id="JBHSJJ010000008">
    <property type="protein sequence ID" value="MFC4873008.1"/>
    <property type="molecule type" value="Genomic_DNA"/>
</dbReference>